<accession>A0A1W6BYH3</accession>
<dbReference type="STRING" id="1121267.CCUN_1551"/>
<evidence type="ECO:0000313" key="2">
    <source>
        <dbReference type="Proteomes" id="UP000192902"/>
    </source>
</evidence>
<dbReference type="EMBL" id="CP020867">
    <property type="protein sequence ID" value="ARJ57134.1"/>
    <property type="molecule type" value="Genomic_DNA"/>
</dbReference>
<protein>
    <submittedName>
        <fullName evidence="1">Uncharacterized protein</fullName>
    </submittedName>
</protein>
<proteinExistence type="predicted"/>
<name>A0A1W6BYH3_9BACT</name>
<dbReference type="Proteomes" id="UP000192902">
    <property type="component" value="Chromosome"/>
</dbReference>
<dbReference type="RefSeq" id="WP_027305946.1">
    <property type="nucleotide sequence ID" value="NZ_CP020867.1"/>
</dbReference>
<reference evidence="1 2" key="1">
    <citation type="submission" date="2017-04" db="EMBL/GenBank/DDBJ databases">
        <title>Complete genome sequence of the Campylobacter cuniculorum type strain LMG24588.</title>
        <authorList>
            <person name="Miller W.G."/>
            <person name="Yee E."/>
            <person name="Revez J."/>
            <person name="Bono J.L."/>
            <person name="Rossi M."/>
        </authorList>
    </citation>
    <scope>NUCLEOTIDE SEQUENCE [LARGE SCALE GENOMIC DNA]</scope>
    <source>
        <strain evidence="1 2">LMG 24588</strain>
    </source>
</reference>
<dbReference type="AlphaFoldDB" id="A0A1W6BYH3"/>
<evidence type="ECO:0000313" key="1">
    <source>
        <dbReference type="EMBL" id="ARJ57134.1"/>
    </source>
</evidence>
<dbReference type="KEGG" id="ccun:CCUN_1551"/>
<organism evidence="1 2">
    <name type="scientific">Campylobacter cuniculorum DSM 23162 = LMG 24588</name>
    <dbReference type="NCBI Taxonomy" id="1121267"/>
    <lineage>
        <taxon>Bacteria</taxon>
        <taxon>Pseudomonadati</taxon>
        <taxon>Campylobacterota</taxon>
        <taxon>Epsilonproteobacteria</taxon>
        <taxon>Campylobacterales</taxon>
        <taxon>Campylobacteraceae</taxon>
        <taxon>Campylobacter</taxon>
    </lineage>
</organism>
<gene>
    <name evidence="1" type="ORF">CCUN_1551</name>
</gene>
<sequence length="62" mass="7073">MTVAQRLQKEEEEKARLINETIKNFEECIGESASITLNADEAKLFEHLIDEDDTSLDTTDET</sequence>